<keyword evidence="7 10" id="KW-0460">Magnesium</keyword>
<evidence type="ECO:0000256" key="3">
    <source>
        <dbReference type="ARBA" id="ARBA00005183"/>
    </source>
</evidence>
<evidence type="ECO:0000313" key="13">
    <source>
        <dbReference type="Proteomes" id="UP000192343"/>
    </source>
</evidence>
<dbReference type="SFLD" id="SFLDG00055">
    <property type="entry name" value="glucarate_dehydratase"/>
    <property type="match status" value="1"/>
</dbReference>
<dbReference type="CDD" id="cd03323">
    <property type="entry name" value="D-glucarate_dehydratase"/>
    <property type="match status" value="1"/>
</dbReference>
<evidence type="ECO:0000256" key="1">
    <source>
        <dbReference type="ARBA" id="ARBA00001426"/>
    </source>
</evidence>
<feature type="active site" description="Proton acceptor" evidence="9">
    <location>
        <position position="216"/>
    </location>
</feature>
<name>A0A1Y1RXM9_9SPIO</name>
<dbReference type="SMART" id="SM00922">
    <property type="entry name" value="MR_MLE"/>
    <property type="match status" value="1"/>
</dbReference>
<feature type="domain" description="Mandelate racemase/muconate lactonizing enzyme C-terminal" evidence="11">
    <location>
        <begin position="194"/>
        <end position="294"/>
    </location>
</feature>
<dbReference type="AlphaFoldDB" id="A0A1Y1RXM9"/>
<dbReference type="SUPFAM" id="SSF54826">
    <property type="entry name" value="Enolase N-terminal domain-like"/>
    <property type="match status" value="1"/>
</dbReference>
<evidence type="ECO:0000256" key="4">
    <source>
        <dbReference type="ARBA" id="ARBA00009938"/>
    </source>
</evidence>
<dbReference type="PANTHER" id="PTHR48080:SF4">
    <property type="entry name" value="GLUCARATE DEHYDRATASE"/>
    <property type="match status" value="1"/>
</dbReference>
<dbReference type="InterPro" id="IPR029065">
    <property type="entry name" value="Enolase_C-like"/>
</dbReference>
<gene>
    <name evidence="12" type="ORF">B4O97_10095</name>
</gene>
<evidence type="ECO:0000256" key="5">
    <source>
        <dbReference type="ARBA" id="ARBA00011973"/>
    </source>
</evidence>
<comment type="pathway">
    <text evidence="3">Carbohydrate acid metabolism; D-glucarate degradation; 2,5-dioxopentanoate from D-glucarate: step 1/2.</text>
</comment>
<evidence type="ECO:0000256" key="2">
    <source>
        <dbReference type="ARBA" id="ARBA00001946"/>
    </source>
</evidence>
<dbReference type="GO" id="GO:0008872">
    <property type="term" value="F:glucarate dehydratase activity"/>
    <property type="evidence" value="ECO:0007669"/>
    <property type="project" value="UniProtKB-EC"/>
</dbReference>
<dbReference type="InterPro" id="IPR029017">
    <property type="entry name" value="Enolase-like_N"/>
</dbReference>
<dbReference type="SUPFAM" id="SSF51604">
    <property type="entry name" value="Enolase C-terminal domain-like"/>
    <property type="match status" value="1"/>
</dbReference>
<sequence length="454" mass="49834">MSSYKDQKIQGSPVVTGMKVIPVAGYDSMLLSLSGAHGPVFTRNIVILTDSSGKTGLGEVHGGEHILAALKSYIPHVVGKPIGDYKGILKSLSGADPGRSADGGEGLQELDLSQLRFVVHAEIAVESALLDLLGQYLQVPAAALLGDGLQRDRVLMLGYLFFVADKNGTDLPYLDEKSSPVPWFRIRRQAALTVDAILEQAGAAREHYGFRDFKLKGGVLEGEKEAEVIRALAKEFPDARINIDPNGAWSLEEAVRLCLEMKEDLSYAEDPCGPEQGFSGREIMAEFKTATNIPVATNMIATNWRQFHHSVVLKSVDIPLADPHFWTMSGSVRAAQVCNDWGLTWGSHSNNHFDISLAIFTQVAAAAPGDITAMDTHWIWQDGQRLTKEPYSISGGYIEIPEKPGLGLEIDMQRVEEAHRLYKTLKHGDRDDAEAMQYLIPGWKFDSKRPALVR</sequence>
<dbReference type="InterPro" id="IPR034598">
    <property type="entry name" value="GlucD-like"/>
</dbReference>
<keyword evidence="6 10" id="KW-0479">Metal-binding</keyword>
<comment type="caution">
    <text evidence="12">The sequence shown here is derived from an EMBL/GenBank/DDBJ whole genome shotgun (WGS) entry which is preliminary data.</text>
</comment>
<dbReference type="PANTHER" id="PTHR48080">
    <property type="entry name" value="D-GALACTONATE DEHYDRATASE-RELATED"/>
    <property type="match status" value="1"/>
</dbReference>
<evidence type="ECO:0000313" key="12">
    <source>
        <dbReference type="EMBL" id="ORC35079.1"/>
    </source>
</evidence>
<keyword evidence="13" id="KW-1185">Reference proteome</keyword>
<comment type="catalytic activity">
    <reaction evidence="1">
        <text>D-glucarate = 5-dehydro-4-deoxy-D-glucarate + H2O</text>
        <dbReference type="Rhea" id="RHEA:14573"/>
        <dbReference type="ChEBI" id="CHEBI:15377"/>
        <dbReference type="ChEBI" id="CHEBI:30612"/>
        <dbReference type="ChEBI" id="CHEBI:42819"/>
        <dbReference type="EC" id="4.2.1.40"/>
    </reaction>
</comment>
<dbReference type="EC" id="4.2.1.40" evidence="5"/>
<evidence type="ECO:0000256" key="7">
    <source>
        <dbReference type="ARBA" id="ARBA00022842"/>
    </source>
</evidence>
<reference evidence="12 13" key="1">
    <citation type="submission" date="2017-03" db="EMBL/GenBank/DDBJ databases">
        <title>Draft Genome sequence of Marispirochaeta sp. strain JC444.</title>
        <authorList>
            <person name="Shivani Y."/>
            <person name="Subhash Y."/>
            <person name="Sasikala C."/>
            <person name="Ramana C."/>
        </authorList>
    </citation>
    <scope>NUCLEOTIDE SEQUENCE [LARGE SCALE GENOMIC DNA]</scope>
    <source>
        <strain evidence="12 13">JC444</strain>
    </source>
</reference>
<feature type="binding site" evidence="10">
    <location>
        <position position="298"/>
    </location>
    <ligand>
        <name>Mg(2+)</name>
        <dbReference type="ChEBI" id="CHEBI:18420"/>
    </ligand>
</feature>
<dbReference type="InterPro" id="IPR036849">
    <property type="entry name" value="Enolase-like_C_sf"/>
</dbReference>
<dbReference type="InterPro" id="IPR034593">
    <property type="entry name" value="DgoD-like"/>
</dbReference>
<comment type="similarity">
    <text evidence="4">Belongs to the mandelate racemase/muconate lactonizing enzyme family. GlucD subfamily.</text>
</comment>
<dbReference type="SFLD" id="SFLDS00001">
    <property type="entry name" value="Enolase"/>
    <property type="match status" value="1"/>
</dbReference>
<evidence type="ECO:0000256" key="9">
    <source>
        <dbReference type="PIRSR" id="PIRSR634598-1"/>
    </source>
</evidence>
<evidence type="ECO:0000256" key="6">
    <source>
        <dbReference type="ARBA" id="ARBA00022723"/>
    </source>
</evidence>
<dbReference type="Gene3D" id="3.30.390.10">
    <property type="entry name" value="Enolase-like, N-terminal domain"/>
    <property type="match status" value="1"/>
</dbReference>
<evidence type="ECO:0000256" key="10">
    <source>
        <dbReference type="PIRSR" id="PIRSR634598-3"/>
    </source>
</evidence>
<dbReference type="OrthoDB" id="193563at2"/>
<dbReference type="EMBL" id="MWQY01000010">
    <property type="protein sequence ID" value="ORC35079.1"/>
    <property type="molecule type" value="Genomic_DNA"/>
</dbReference>
<keyword evidence="8" id="KW-0456">Lyase</keyword>
<dbReference type="Pfam" id="PF13378">
    <property type="entry name" value="MR_MLE_C"/>
    <property type="match status" value="1"/>
</dbReference>
<feature type="binding site" evidence="10">
    <location>
        <position position="244"/>
    </location>
    <ligand>
        <name>Mg(2+)</name>
        <dbReference type="ChEBI" id="CHEBI:18420"/>
    </ligand>
</feature>
<dbReference type="RefSeq" id="WP_083050538.1">
    <property type="nucleotide sequence ID" value="NZ_MWQY01000010.1"/>
</dbReference>
<feature type="active site" description="Proton acceptor" evidence="9">
    <location>
        <position position="348"/>
    </location>
</feature>
<dbReference type="Proteomes" id="UP000192343">
    <property type="component" value="Unassembled WGS sequence"/>
</dbReference>
<dbReference type="InterPro" id="IPR013342">
    <property type="entry name" value="Mandelate_racemase_C"/>
</dbReference>
<feature type="binding site" evidence="10">
    <location>
        <position position="275"/>
    </location>
    <ligand>
        <name>Mg(2+)</name>
        <dbReference type="ChEBI" id="CHEBI:18420"/>
    </ligand>
</feature>
<evidence type="ECO:0000256" key="8">
    <source>
        <dbReference type="ARBA" id="ARBA00023239"/>
    </source>
</evidence>
<accession>A0A1Y1RXM9</accession>
<dbReference type="Gene3D" id="3.20.20.120">
    <property type="entry name" value="Enolase-like C-terminal domain"/>
    <property type="match status" value="1"/>
</dbReference>
<organism evidence="12 13">
    <name type="scientific">Marispirochaeta aestuarii</name>
    <dbReference type="NCBI Taxonomy" id="1963862"/>
    <lineage>
        <taxon>Bacteria</taxon>
        <taxon>Pseudomonadati</taxon>
        <taxon>Spirochaetota</taxon>
        <taxon>Spirochaetia</taxon>
        <taxon>Spirochaetales</taxon>
        <taxon>Spirochaetaceae</taxon>
        <taxon>Marispirochaeta</taxon>
    </lineage>
</organism>
<comment type="cofactor">
    <cofactor evidence="2 10">
        <name>Mg(2+)</name>
        <dbReference type="ChEBI" id="CHEBI:18420"/>
    </cofactor>
</comment>
<protein>
    <recommendedName>
        <fullName evidence="5">glucarate dehydratase</fullName>
        <ecNumber evidence="5">4.2.1.40</ecNumber>
    </recommendedName>
</protein>
<evidence type="ECO:0000259" key="11">
    <source>
        <dbReference type="SMART" id="SM00922"/>
    </source>
</evidence>
<dbReference type="GO" id="GO:0046872">
    <property type="term" value="F:metal ion binding"/>
    <property type="evidence" value="ECO:0007669"/>
    <property type="project" value="UniProtKB-KW"/>
</dbReference>
<dbReference type="STRING" id="1963862.B4O97_10095"/>
<proteinExistence type="inferred from homology"/>